<dbReference type="Proteomes" id="UP000016600">
    <property type="component" value="Unassembled WGS sequence"/>
</dbReference>
<dbReference type="CDD" id="cd06171">
    <property type="entry name" value="Sigma70_r4"/>
    <property type="match status" value="1"/>
</dbReference>
<dbReference type="SUPFAM" id="SSF88659">
    <property type="entry name" value="Sigma3 and sigma4 domains of RNA polymerase sigma factors"/>
    <property type="match status" value="1"/>
</dbReference>
<dbReference type="PANTHER" id="PTHR43133:SF46">
    <property type="entry name" value="RNA POLYMERASE SIGMA-70 FACTOR ECF SUBFAMILY"/>
    <property type="match status" value="1"/>
</dbReference>
<evidence type="ECO:0000259" key="6">
    <source>
        <dbReference type="Pfam" id="PF08281"/>
    </source>
</evidence>
<dbReference type="InterPro" id="IPR039425">
    <property type="entry name" value="RNA_pol_sigma-70-like"/>
</dbReference>
<keyword evidence="8" id="KW-1185">Reference proteome</keyword>
<gene>
    <name evidence="7" type="ORF">HMPREF1218_0345</name>
</gene>
<dbReference type="Gene3D" id="1.10.10.10">
    <property type="entry name" value="Winged helix-like DNA-binding domain superfamily/Winged helix DNA-binding domain"/>
    <property type="match status" value="1"/>
</dbReference>
<evidence type="ECO:0000259" key="5">
    <source>
        <dbReference type="Pfam" id="PF04542"/>
    </source>
</evidence>
<dbReference type="Gene3D" id="1.10.1740.10">
    <property type="match status" value="1"/>
</dbReference>
<dbReference type="InterPro" id="IPR013324">
    <property type="entry name" value="RNA_pol_sigma_r3/r4-like"/>
</dbReference>
<evidence type="ECO:0000256" key="2">
    <source>
        <dbReference type="ARBA" id="ARBA00023015"/>
    </source>
</evidence>
<dbReference type="Pfam" id="PF08281">
    <property type="entry name" value="Sigma70_r4_2"/>
    <property type="match status" value="1"/>
</dbReference>
<comment type="similarity">
    <text evidence="1">Belongs to the sigma-70 factor family. ECF subfamily.</text>
</comment>
<organism evidence="7 8">
    <name type="scientific">Hoylesella pleuritidis F0068</name>
    <dbReference type="NCBI Taxonomy" id="1081904"/>
    <lineage>
        <taxon>Bacteria</taxon>
        <taxon>Pseudomonadati</taxon>
        <taxon>Bacteroidota</taxon>
        <taxon>Bacteroidia</taxon>
        <taxon>Bacteroidales</taxon>
        <taxon>Prevotellaceae</taxon>
        <taxon>Hoylesella</taxon>
    </lineage>
</organism>
<sequence>MQGKEKIFEQLFHSHYEAMYRLAFTYLHDKEESRDIVSEVFARLWDSGLPVRADMQRPFLLACIRNRCLNVIARKSRDERLRRLYPLEQSYTQIPEEENEQCLKEILDAIENDLTPQAGRILYLRYGEGKSYRETAEILGISISAVNKHVVKALKKLRTKFLKNNEL</sequence>
<keyword evidence="3" id="KW-0731">Sigma factor</keyword>
<dbReference type="AlphaFoldDB" id="U2KZM4"/>
<keyword evidence="2" id="KW-0805">Transcription regulation</keyword>
<dbReference type="SUPFAM" id="SSF88946">
    <property type="entry name" value="Sigma2 domain of RNA polymerase sigma factors"/>
    <property type="match status" value="1"/>
</dbReference>
<dbReference type="InterPro" id="IPR013325">
    <property type="entry name" value="RNA_pol_sigma_r2"/>
</dbReference>
<dbReference type="PATRIC" id="fig|1081904.3.peg.321"/>
<evidence type="ECO:0000313" key="8">
    <source>
        <dbReference type="Proteomes" id="UP000016600"/>
    </source>
</evidence>
<evidence type="ECO:0000256" key="4">
    <source>
        <dbReference type="ARBA" id="ARBA00023163"/>
    </source>
</evidence>
<evidence type="ECO:0000313" key="7">
    <source>
        <dbReference type="EMBL" id="ERK03917.1"/>
    </source>
</evidence>
<dbReference type="RefSeq" id="WP_021583033.1">
    <property type="nucleotide sequence ID" value="NZ_AWET01000007.1"/>
</dbReference>
<keyword evidence="4" id="KW-0804">Transcription</keyword>
<feature type="domain" description="RNA polymerase sigma-70 region 2" evidence="5">
    <location>
        <begin position="11"/>
        <end position="77"/>
    </location>
</feature>
<dbReference type="InterPro" id="IPR007627">
    <property type="entry name" value="RNA_pol_sigma70_r2"/>
</dbReference>
<accession>U2KZM4</accession>
<dbReference type="EMBL" id="AWET01000007">
    <property type="protein sequence ID" value="ERK03917.1"/>
    <property type="molecule type" value="Genomic_DNA"/>
</dbReference>
<dbReference type="GO" id="GO:0003677">
    <property type="term" value="F:DNA binding"/>
    <property type="evidence" value="ECO:0007669"/>
    <property type="project" value="InterPro"/>
</dbReference>
<dbReference type="InterPro" id="IPR036388">
    <property type="entry name" value="WH-like_DNA-bd_sf"/>
</dbReference>
<evidence type="ECO:0000256" key="1">
    <source>
        <dbReference type="ARBA" id="ARBA00010641"/>
    </source>
</evidence>
<feature type="domain" description="RNA polymerase sigma factor 70 region 4 type 2" evidence="6">
    <location>
        <begin position="112"/>
        <end position="157"/>
    </location>
</feature>
<comment type="caution">
    <text evidence="7">The sequence shown here is derived from an EMBL/GenBank/DDBJ whole genome shotgun (WGS) entry which is preliminary data.</text>
</comment>
<dbReference type="GO" id="GO:0016987">
    <property type="term" value="F:sigma factor activity"/>
    <property type="evidence" value="ECO:0007669"/>
    <property type="project" value="UniProtKB-KW"/>
</dbReference>
<dbReference type="NCBIfam" id="TIGR02937">
    <property type="entry name" value="sigma70-ECF"/>
    <property type="match status" value="1"/>
</dbReference>
<reference evidence="7 8" key="1">
    <citation type="submission" date="2013-08" db="EMBL/GenBank/DDBJ databases">
        <authorList>
            <person name="Durkin A.S."/>
            <person name="Haft D.R."/>
            <person name="McCorrison J."/>
            <person name="Torralba M."/>
            <person name="Gillis M."/>
            <person name="Haft D.H."/>
            <person name="Methe B."/>
            <person name="Sutton G."/>
            <person name="Nelson K.E."/>
        </authorList>
    </citation>
    <scope>NUCLEOTIDE SEQUENCE [LARGE SCALE GENOMIC DNA]</scope>
    <source>
        <strain evidence="7 8">F0068</strain>
    </source>
</reference>
<dbReference type="InterPro" id="IPR014284">
    <property type="entry name" value="RNA_pol_sigma-70_dom"/>
</dbReference>
<dbReference type="PANTHER" id="PTHR43133">
    <property type="entry name" value="RNA POLYMERASE ECF-TYPE SIGMA FACTO"/>
    <property type="match status" value="1"/>
</dbReference>
<dbReference type="GO" id="GO:0006352">
    <property type="term" value="P:DNA-templated transcription initiation"/>
    <property type="evidence" value="ECO:0007669"/>
    <property type="project" value="InterPro"/>
</dbReference>
<dbReference type="InterPro" id="IPR013249">
    <property type="entry name" value="RNA_pol_sigma70_r4_t2"/>
</dbReference>
<proteinExistence type="inferred from homology"/>
<dbReference type="Pfam" id="PF04542">
    <property type="entry name" value="Sigma70_r2"/>
    <property type="match status" value="1"/>
</dbReference>
<name>U2KZM4_9BACT</name>
<evidence type="ECO:0000256" key="3">
    <source>
        <dbReference type="ARBA" id="ARBA00023082"/>
    </source>
</evidence>
<protein>
    <submittedName>
        <fullName evidence="7">ECF sigma factor</fullName>
    </submittedName>
</protein>